<evidence type="ECO:0000256" key="1">
    <source>
        <dbReference type="SAM" id="MobiDB-lite"/>
    </source>
</evidence>
<sequence length="234" mass="27328">MSSTCSRPSTCSRLEQERQKREKYLQRKVQETLSLSPPPQPIPDKGCAHGAYSVSSEELKAQSRAYQEKLRLNRILQVRAQEMLFASKRIAEFRDRKTKDSKILINHLKEVWSKDQRRRIASLEEEFANACQSIGLSHDAALLVERNKAAKEELMARQAEESRYWDTLRFEEAMQKEREQKELRERGDSASTLRRKIVESVSSIERSFARRYNHGAKPKPQEKHAYGNKKDHLK</sequence>
<name>A0A8T0GQX6_CERPU</name>
<feature type="compositionally biased region" description="Basic and acidic residues" evidence="1">
    <location>
        <begin position="219"/>
        <end position="234"/>
    </location>
</feature>
<comment type="caution">
    <text evidence="2">The sequence shown here is derived from an EMBL/GenBank/DDBJ whole genome shotgun (WGS) entry which is preliminary data.</text>
</comment>
<protein>
    <submittedName>
        <fullName evidence="2">Uncharacterized protein</fullName>
    </submittedName>
</protein>
<reference evidence="2" key="1">
    <citation type="submission" date="2020-06" db="EMBL/GenBank/DDBJ databases">
        <title>WGS assembly of Ceratodon purpureus strain R40.</title>
        <authorList>
            <person name="Carey S.B."/>
            <person name="Jenkins J."/>
            <person name="Shu S."/>
            <person name="Lovell J.T."/>
            <person name="Sreedasyam A."/>
            <person name="Maumus F."/>
            <person name="Tiley G.P."/>
            <person name="Fernandez-Pozo N."/>
            <person name="Barry K."/>
            <person name="Chen C."/>
            <person name="Wang M."/>
            <person name="Lipzen A."/>
            <person name="Daum C."/>
            <person name="Saski C.A."/>
            <person name="Payton A.C."/>
            <person name="Mcbreen J.C."/>
            <person name="Conrad R.E."/>
            <person name="Kollar L.M."/>
            <person name="Olsson S."/>
            <person name="Huttunen S."/>
            <person name="Landis J.B."/>
            <person name="Wickett N.J."/>
            <person name="Johnson M.G."/>
            <person name="Rensing S.A."/>
            <person name="Grimwood J."/>
            <person name="Schmutz J."/>
            <person name="Mcdaniel S.F."/>
        </authorList>
    </citation>
    <scope>NUCLEOTIDE SEQUENCE</scope>
    <source>
        <strain evidence="2">R40</strain>
    </source>
</reference>
<dbReference type="EMBL" id="CM026430">
    <property type="protein sequence ID" value="KAG0560699.1"/>
    <property type="molecule type" value="Genomic_DNA"/>
</dbReference>
<feature type="region of interest" description="Disordered" evidence="1">
    <location>
        <begin position="209"/>
        <end position="234"/>
    </location>
</feature>
<evidence type="ECO:0000313" key="3">
    <source>
        <dbReference type="Proteomes" id="UP000822688"/>
    </source>
</evidence>
<feature type="region of interest" description="Disordered" evidence="1">
    <location>
        <begin position="29"/>
        <end position="49"/>
    </location>
</feature>
<organism evidence="2 3">
    <name type="scientific">Ceratodon purpureus</name>
    <name type="common">Fire moss</name>
    <name type="synonym">Dicranum purpureum</name>
    <dbReference type="NCBI Taxonomy" id="3225"/>
    <lineage>
        <taxon>Eukaryota</taxon>
        <taxon>Viridiplantae</taxon>
        <taxon>Streptophyta</taxon>
        <taxon>Embryophyta</taxon>
        <taxon>Bryophyta</taxon>
        <taxon>Bryophytina</taxon>
        <taxon>Bryopsida</taxon>
        <taxon>Dicranidae</taxon>
        <taxon>Pseudoditrichales</taxon>
        <taxon>Ditrichaceae</taxon>
        <taxon>Ceratodon</taxon>
    </lineage>
</organism>
<gene>
    <name evidence="2" type="ORF">KC19_9G006000</name>
</gene>
<proteinExistence type="predicted"/>
<dbReference type="AlphaFoldDB" id="A0A8T0GQX6"/>
<accession>A0A8T0GQX6</accession>
<evidence type="ECO:0000313" key="2">
    <source>
        <dbReference type="EMBL" id="KAG0560699.1"/>
    </source>
</evidence>
<keyword evidence="3" id="KW-1185">Reference proteome</keyword>
<dbReference type="Proteomes" id="UP000822688">
    <property type="component" value="Chromosome 9"/>
</dbReference>